<accession>A0A8J6E9G9</accession>
<protein>
    <submittedName>
        <fullName evidence="1">Uncharacterized protein</fullName>
    </submittedName>
</protein>
<evidence type="ECO:0000313" key="2">
    <source>
        <dbReference type="Proteomes" id="UP000717585"/>
    </source>
</evidence>
<dbReference type="EMBL" id="JAHDYR010000025">
    <property type="protein sequence ID" value="KAG9393325.1"/>
    <property type="molecule type" value="Genomic_DNA"/>
</dbReference>
<proteinExistence type="predicted"/>
<reference evidence="1" key="1">
    <citation type="submission" date="2021-05" db="EMBL/GenBank/DDBJ databases">
        <title>A free-living protist that lacks canonical eukaryotic 1 DNA replication and segregation systems.</title>
        <authorList>
            <person name="Salas-Leiva D.E."/>
            <person name="Tromer E.C."/>
            <person name="Curtis B.A."/>
            <person name="Jerlstrom-Hultqvist J."/>
            <person name="Kolisko M."/>
            <person name="Yi Z."/>
            <person name="Salas-Leiva J.S."/>
            <person name="Gallot-Lavallee L."/>
            <person name="Kops G.J.P.L."/>
            <person name="Archibald J.M."/>
            <person name="Simpson A.G.B."/>
            <person name="Roger A.J."/>
        </authorList>
    </citation>
    <scope>NUCLEOTIDE SEQUENCE</scope>
    <source>
        <strain evidence="1">BICM</strain>
    </source>
</reference>
<organism evidence="1 2">
    <name type="scientific">Carpediemonas membranifera</name>
    <dbReference type="NCBI Taxonomy" id="201153"/>
    <lineage>
        <taxon>Eukaryota</taxon>
        <taxon>Metamonada</taxon>
        <taxon>Carpediemonas-like organisms</taxon>
        <taxon>Carpediemonas</taxon>
    </lineage>
</organism>
<comment type="caution">
    <text evidence="1">The sequence shown here is derived from an EMBL/GenBank/DDBJ whole genome shotgun (WGS) entry which is preliminary data.</text>
</comment>
<dbReference type="Proteomes" id="UP000717585">
    <property type="component" value="Unassembled WGS sequence"/>
</dbReference>
<name>A0A8J6E9G9_9EUKA</name>
<dbReference type="AlphaFoldDB" id="A0A8J6E9G9"/>
<sequence length="535" mass="56643">MQLAELARTLPPARIGSASCIQNKLSIALLDGSCLKYQFNGKLESSTRIDVKDTIKCIDVHPEVTITAVRASLHIATAKKRFVLQLPFSPTASECTQDLYVCWNNASFLLAPITDLQRGLVTHVFPDSATDAIVSICGHSPTNLTVVTQNADTHAITATNYEILTAGLEVVFQTKFTTPGPASIVHTAGDITAAAVGSTVYALQHRSGGVFYREYPRTSIKAVAVVGIYIAVGLDGGNLAMIDSAAHPVGITTSTGDNPVDVLDLSARTDLNTHIAAIAVSQLPDHIIVGVVCERGPVFALTAIAPHAIDRQTRCRVRELLMHERYPSVVALAMSQPSCLAESLALIIRELSIASTAGGQVRHLSFLFRAMCTMAARLTVAVSDSRADPSGGTMAKATAPMFLALLDHRLYEMAFSLATLLKSRAALIAVMSKAGADDEDGVVSLCRAALDLPQDAAVTPARPEAAAMDELIAKLAAMAPGEMTEDDLCCLGTWYELNGKQAEARALFASRGLDIEAPGTVLGVEMTVGHADLLT</sequence>
<evidence type="ECO:0000313" key="1">
    <source>
        <dbReference type="EMBL" id="KAG9393325.1"/>
    </source>
</evidence>
<keyword evidence="2" id="KW-1185">Reference proteome</keyword>
<gene>
    <name evidence="1" type="ORF">J8273_3459</name>
</gene>